<dbReference type="InterPro" id="IPR054597">
    <property type="entry name" value="FeeM_cat"/>
</dbReference>
<protein>
    <recommendedName>
        <fullName evidence="1">N-acyl amino acid synthase FeeM catalytic core domain-containing protein</fullName>
    </recommendedName>
</protein>
<sequence length="202" mass="23073">MRPIPLEGVKYIITADPAIIHAADVHQFEVFSEFGYLGPGPIITEVANLPSIYYVAVLDGEVLGCVRIVTKSQLGFPTITSFILFPEWEQEARRIAEEEPCEEILFSTVRKGFRKAGNASVILNLYKLLYQDAIRRGIQYWFTAIDEKMYPYFTRVFNFKFEPIGEKKDYLGAPTIPTMLELCEGYEKLKRADPELGEFLIS</sequence>
<feature type="domain" description="N-acyl amino acid synthase FeeM catalytic core" evidence="1">
    <location>
        <begin position="42"/>
        <end position="180"/>
    </location>
</feature>
<dbReference type="AlphaFoldDB" id="A0A1G1WAA5"/>
<dbReference type="SUPFAM" id="SSF55729">
    <property type="entry name" value="Acyl-CoA N-acyltransferases (Nat)"/>
    <property type="match status" value="1"/>
</dbReference>
<name>A0A1G1WAA5_9BACT</name>
<dbReference type="Gene3D" id="3.40.630.30">
    <property type="match status" value="1"/>
</dbReference>
<comment type="caution">
    <text evidence="2">The sequence shown here is derived from an EMBL/GenBank/DDBJ whole genome shotgun (WGS) entry which is preliminary data.</text>
</comment>
<evidence type="ECO:0000259" key="1">
    <source>
        <dbReference type="Pfam" id="PF21926"/>
    </source>
</evidence>
<evidence type="ECO:0000313" key="3">
    <source>
        <dbReference type="Proteomes" id="UP000177103"/>
    </source>
</evidence>
<gene>
    <name evidence="2" type="ORF">A2Y57_01965</name>
</gene>
<organism evidence="2 3">
    <name type="scientific">Candidatus Woykebacteria bacterium RBG_13_40_7b</name>
    <dbReference type="NCBI Taxonomy" id="1802594"/>
    <lineage>
        <taxon>Bacteria</taxon>
        <taxon>Candidatus Woykeibacteriota</taxon>
    </lineage>
</organism>
<proteinExistence type="predicted"/>
<dbReference type="InterPro" id="IPR016181">
    <property type="entry name" value="Acyl_CoA_acyltransferase"/>
</dbReference>
<evidence type="ECO:0000313" key="2">
    <source>
        <dbReference type="EMBL" id="OGY24595.1"/>
    </source>
</evidence>
<accession>A0A1G1WAA5</accession>
<reference evidence="2 3" key="1">
    <citation type="journal article" date="2016" name="Nat. Commun.">
        <title>Thousands of microbial genomes shed light on interconnected biogeochemical processes in an aquifer system.</title>
        <authorList>
            <person name="Anantharaman K."/>
            <person name="Brown C.T."/>
            <person name="Hug L.A."/>
            <person name="Sharon I."/>
            <person name="Castelle C.J."/>
            <person name="Probst A.J."/>
            <person name="Thomas B.C."/>
            <person name="Singh A."/>
            <person name="Wilkins M.J."/>
            <person name="Karaoz U."/>
            <person name="Brodie E.L."/>
            <person name="Williams K.H."/>
            <person name="Hubbard S.S."/>
            <person name="Banfield J.F."/>
        </authorList>
    </citation>
    <scope>NUCLEOTIDE SEQUENCE [LARGE SCALE GENOMIC DNA]</scope>
</reference>
<dbReference type="EMBL" id="MHCQ01000020">
    <property type="protein sequence ID" value="OGY24595.1"/>
    <property type="molecule type" value="Genomic_DNA"/>
</dbReference>
<dbReference type="Pfam" id="PF21926">
    <property type="entry name" value="FeeM"/>
    <property type="match status" value="1"/>
</dbReference>
<dbReference type="Proteomes" id="UP000177103">
    <property type="component" value="Unassembled WGS sequence"/>
</dbReference>